<gene>
    <name evidence="1" type="ORF">EXN66_Car013985</name>
</gene>
<dbReference type="AlphaFoldDB" id="A0A6G1Q7C1"/>
<dbReference type="EMBL" id="CM015724">
    <property type="protein sequence ID" value="KAF3698304.1"/>
    <property type="molecule type" value="Genomic_DNA"/>
</dbReference>
<keyword evidence="2" id="KW-1185">Reference proteome</keyword>
<organism evidence="1 2">
    <name type="scientific">Channa argus</name>
    <name type="common">Northern snakehead</name>
    <name type="synonym">Ophicephalus argus</name>
    <dbReference type="NCBI Taxonomy" id="215402"/>
    <lineage>
        <taxon>Eukaryota</taxon>
        <taxon>Metazoa</taxon>
        <taxon>Chordata</taxon>
        <taxon>Craniata</taxon>
        <taxon>Vertebrata</taxon>
        <taxon>Euteleostomi</taxon>
        <taxon>Actinopterygii</taxon>
        <taxon>Neopterygii</taxon>
        <taxon>Teleostei</taxon>
        <taxon>Neoteleostei</taxon>
        <taxon>Acanthomorphata</taxon>
        <taxon>Anabantaria</taxon>
        <taxon>Anabantiformes</taxon>
        <taxon>Channoidei</taxon>
        <taxon>Channidae</taxon>
        <taxon>Channa</taxon>
    </lineage>
</organism>
<evidence type="ECO:0000313" key="1">
    <source>
        <dbReference type="EMBL" id="KAF3698304.1"/>
    </source>
</evidence>
<reference evidence="2" key="2">
    <citation type="submission" date="2019-02" db="EMBL/GenBank/DDBJ databases">
        <title>Opniocepnalus argus Var Kimnra genome.</title>
        <authorList>
            <person name="Zhou C."/>
            <person name="Xiao S."/>
        </authorList>
    </citation>
    <scope>NUCLEOTIDE SEQUENCE [LARGE SCALE GENOMIC DNA]</scope>
</reference>
<evidence type="ECO:0000313" key="2">
    <source>
        <dbReference type="Proteomes" id="UP000503349"/>
    </source>
</evidence>
<dbReference type="Proteomes" id="UP000503349">
    <property type="component" value="Chromosome 13"/>
</dbReference>
<accession>A0A6G1Q7C1</accession>
<proteinExistence type="predicted"/>
<sequence length="55" mass="5934">MIRTLGSKILSLVSVFSTSIHENTDPITKCPVGTKDVSLKISYTSLEGVCVYVCV</sequence>
<name>A0A6G1Q7C1_CHAAH</name>
<reference evidence="1 2" key="1">
    <citation type="submission" date="2019-02" db="EMBL/GenBank/DDBJ databases">
        <title>Opniocepnalus argus genome.</title>
        <authorList>
            <person name="Zhou C."/>
            <person name="Xiao S."/>
        </authorList>
    </citation>
    <scope>NUCLEOTIDE SEQUENCE [LARGE SCALE GENOMIC DNA]</scope>
    <source>
        <strain evidence="1">OARG1902GOOAL</strain>
        <tissue evidence="1">Muscle</tissue>
    </source>
</reference>
<protein>
    <submittedName>
        <fullName evidence="1">Uncharacterized protein</fullName>
    </submittedName>
</protein>